<dbReference type="InterPro" id="IPR021787">
    <property type="entry name" value="DUF3352"/>
</dbReference>
<proteinExistence type="predicted"/>
<dbReference type="Proteomes" id="UP000000268">
    <property type="component" value="Chromosome"/>
</dbReference>
<protein>
    <recommendedName>
        <fullName evidence="3">DUF3352 domain-containing protein</fullName>
    </recommendedName>
</protein>
<name>B0C9X5_ACAM1</name>
<dbReference type="OrthoDB" id="451203at2"/>
<keyword evidence="2" id="KW-1185">Reference proteome</keyword>
<dbReference type="Pfam" id="PF11832">
    <property type="entry name" value="DUF3352"/>
    <property type="match status" value="1"/>
</dbReference>
<evidence type="ECO:0000313" key="2">
    <source>
        <dbReference type="Proteomes" id="UP000000268"/>
    </source>
</evidence>
<dbReference type="eggNOG" id="COG3040">
    <property type="taxonomic scope" value="Bacteria"/>
</dbReference>
<sequence>MVKLRSVFLQLLASVLALLIWSGPVWALEPEPELAPPQPEPELGPESAHFMPDTTSLMVSLTGSPLKMAGNESAGASSQLTDLPATLLATGGIDYQKDIRPWVSDEMTFALTSLEKGQPGYLLAVKTRNNRDADAFLERIWQQQATDGQTINFERYAGVDLISADMSPNVATSARLPGLLKPVRYLTTAKLDDRFVLIANQRQVLEQAVDSSKKPATQLAKRSEYKTAIASLTQKQQSGMAYLDLEKLLPAISGQAATTPPTYRSLGIAFGESRQGLLAETALVAKAGRDLPAVKTTQQEPMAALSYFPGNSPFVVSGSNLGTLWSQINQDLQGYPNLKSWVNQTLGTWGKTHGLNLTSKIFPWVDGDYAWALLPDSLSPVLSAQANSEADWLFAYEQTNSDKNKQLATHLNELATEQDLGTSPFELAGRKVYAWTRLVSQEIDDTRGSNLTFKTEVTGAYANIDNQKILASSPEALGLALDAGSDALTNQRSFQDAIAPFDQPNQGFLYIDWPVMKPILKKNLPVISKLESNAQTLLSKLRSVSISSYGETSEVQHSQWYFRF</sequence>
<dbReference type="EMBL" id="CP000828">
    <property type="protein sequence ID" value="ABW25415.1"/>
    <property type="molecule type" value="Genomic_DNA"/>
</dbReference>
<reference evidence="1 2" key="1">
    <citation type="journal article" date="2008" name="Proc. Natl. Acad. Sci. U.S.A.">
        <title>Niche adaptation and genome expansion in the chlorophyll d-producing cyanobacterium Acaryochloris marina.</title>
        <authorList>
            <person name="Swingley W.D."/>
            <person name="Chen M."/>
            <person name="Cheung P.C."/>
            <person name="Conrad A.L."/>
            <person name="Dejesa L.C."/>
            <person name="Hao J."/>
            <person name="Honchak B.M."/>
            <person name="Karbach L.E."/>
            <person name="Kurdoglu A."/>
            <person name="Lahiri S."/>
            <person name="Mastrian S.D."/>
            <person name="Miyashita H."/>
            <person name="Page L."/>
            <person name="Ramakrishna P."/>
            <person name="Satoh S."/>
            <person name="Sattley W.M."/>
            <person name="Shimada Y."/>
            <person name="Taylor H.L."/>
            <person name="Tomo T."/>
            <person name="Tsuchiya T."/>
            <person name="Wang Z.T."/>
            <person name="Raymond J."/>
            <person name="Mimuro M."/>
            <person name="Blankenship R.E."/>
            <person name="Touchman J.W."/>
        </authorList>
    </citation>
    <scope>NUCLEOTIDE SEQUENCE [LARGE SCALE GENOMIC DNA]</scope>
    <source>
        <strain evidence="2">MBIC 11017</strain>
    </source>
</reference>
<dbReference type="RefSeq" id="WP_012161025.1">
    <property type="nucleotide sequence ID" value="NC_009925.1"/>
</dbReference>
<dbReference type="KEGG" id="amr:AM1_0356"/>
<organism evidence="1 2">
    <name type="scientific">Acaryochloris marina (strain MBIC 11017)</name>
    <dbReference type="NCBI Taxonomy" id="329726"/>
    <lineage>
        <taxon>Bacteria</taxon>
        <taxon>Bacillati</taxon>
        <taxon>Cyanobacteriota</taxon>
        <taxon>Cyanophyceae</taxon>
        <taxon>Acaryochloridales</taxon>
        <taxon>Acaryochloridaceae</taxon>
        <taxon>Acaryochloris</taxon>
    </lineage>
</organism>
<accession>B0C9X5</accession>
<evidence type="ECO:0008006" key="3">
    <source>
        <dbReference type="Google" id="ProtNLM"/>
    </source>
</evidence>
<dbReference type="STRING" id="329726.AM1_0356"/>
<dbReference type="HOGENOM" id="CLU_484726_0_0_3"/>
<evidence type="ECO:0000313" key="1">
    <source>
        <dbReference type="EMBL" id="ABW25415.1"/>
    </source>
</evidence>
<dbReference type="AlphaFoldDB" id="B0C9X5"/>
<gene>
    <name evidence="1" type="ordered locus">AM1_0356</name>
</gene>